<sequence length="257" mass="28273">MNWLRTKGKLHQPPATLKPSGTSQRSVGIGGIERRLEESNRQTQNRISHAFEDLSVLMDEARTMVGLSRSIAEKMRAMKGSVSDNETIEFKSYLLSLGVANPVTKEMHGSGARYFEKLAAELSDVLKKPLEENGGMMLLPEAFCRLNRARGEMLVSPEDLLNACKALEKIQTPIELHRFASGVLVIQLKAAAVEKTISNTEQLVLLNGSLSAAELAATLGITVILAKERMIAAEKLGLLCRDDTFEGLRFFPNKFCA</sequence>
<dbReference type="SUPFAM" id="SSF46785">
    <property type="entry name" value="Winged helix' DNA-binding domain"/>
    <property type="match status" value="2"/>
</dbReference>
<keyword evidence="9" id="KW-1185">Reference proteome</keyword>
<reference evidence="8" key="1">
    <citation type="submission" date="2023-06" db="EMBL/GenBank/DDBJ databases">
        <authorList>
            <person name="Delattre M."/>
        </authorList>
    </citation>
    <scope>NUCLEOTIDE SEQUENCE</scope>
    <source>
        <strain evidence="8">AF72</strain>
    </source>
</reference>
<dbReference type="PANTHER" id="PTHR13128:SF12">
    <property type="entry name" value="VACUOLAR PROTEIN-SORTING-ASSOCIATED PROTEIN 36"/>
    <property type="match status" value="1"/>
</dbReference>
<dbReference type="InterPro" id="IPR040608">
    <property type="entry name" value="Snf8/Vps36"/>
</dbReference>
<dbReference type="Pfam" id="PF04157">
    <property type="entry name" value="EAP30"/>
    <property type="match status" value="1"/>
</dbReference>
<dbReference type="Proteomes" id="UP001177023">
    <property type="component" value="Unassembled WGS sequence"/>
</dbReference>
<dbReference type="InterPro" id="IPR036388">
    <property type="entry name" value="WH-like_DNA-bd_sf"/>
</dbReference>
<dbReference type="InterPro" id="IPR037855">
    <property type="entry name" value="Vps36"/>
</dbReference>
<dbReference type="GO" id="GO:0031902">
    <property type="term" value="C:late endosome membrane"/>
    <property type="evidence" value="ECO:0007669"/>
    <property type="project" value="UniProtKB-UniRule"/>
</dbReference>
<feature type="compositionally biased region" description="Basic residues" evidence="7">
    <location>
        <begin position="1"/>
        <end position="10"/>
    </location>
</feature>
<keyword evidence="5 6" id="KW-0653">Protein transport</keyword>
<name>A0AA36D5V5_9BILA</name>
<gene>
    <name evidence="8" type="ORF">MSPICULIGERA_LOCUS19455</name>
</gene>
<evidence type="ECO:0000313" key="9">
    <source>
        <dbReference type="Proteomes" id="UP001177023"/>
    </source>
</evidence>
<feature type="region of interest" description="Disordered" evidence="7">
    <location>
        <begin position="1"/>
        <end position="28"/>
    </location>
</feature>
<dbReference type="GO" id="GO:0032266">
    <property type="term" value="F:phosphatidylinositol-3-phosphate binding"/>
    <property type="evidence" value="ECO:0007669"/>
    <property type="project" value="UniProtKB-UniRule"/>
</dbReference>
<dbReference type="PANTHER" id="PTHR13128">
    <property type="entry name" value="VACUOLAR PROTEIN-SORTING-ASSOCIATED PROTEIN 36"/>
    <property type="match status" value="1"/>
</dbReference>
<evidence type="ECO:0000256" key="1">
    <source>
        <dbReference type="ARBA" id="ARBA00009697"/>
    </source>
</evidence>
<protein>
    <recommendedName>
        <fullName evidence="2 6">Vacuolar protein-sorting-associated protein 36</fullName>
    </recommendedName>
    <alternativeName>
        <fullName evidence="6">ESCRT-II complex subunit VPS36</fullName>
    </alternativeName>
</protein>
<comment type="subcellular location">
    <subcellularLocation>
        <location evidence="6">Cytoplasm</location>
    </subcellularLocation>
    <subcellularLocation>
        <location evidence="6">Endosome</location>
    </subcellularLocation>
</comment>
<evidence type="ECO:0000256" key="7">
    <source>
        <dbReference type="SAM" id="MobiDB-lite"/>
    </source>
</evidence>
<evidence type="ECO:0000256" key="6">
    <source>
        <dbReference type="RuleBase" id="RU367095"/>
    </source>
</evidence>
<dbReference type="AlphaFoldDB" id="A0AA36D5V5"/>
<feature type="non-terminal residue" evidence="8">
    <location>
        <position position="257"/>
    </location>
</feature>
<comment type="function">
    <text evidence="6">Component of the ESCRT-II complex (endosomal sorting complex required for transport II), which is required for multivesicular body (MVB) formation and sorting of endosomal cargo proteins into MVBs.</text>
</comment>
<dbReference type="FunFam" id="1.10.10.10:FF:000416">
    <property type="entry name" value="Vacuolar protein-sorting-associated protein 36"/>
    <property type="match status" value="1"/>
</dbReference>
<dbReference type="GO" id="GO:0000814">
    <property type="term" value="C:ESCRT II complex"/>
    <property type="evidence" value="ECO:0007669"/>
    <property type="project" value="UniProtKB-UniRule"/>
</dbReference>
<evidence type="ECO:0000256" key="2">
    <source>
        <dbReference type="ARBA" id="ARBA00017953"/>
    </source>
</evidence>
<evidence type="ECO:0000256" key="4">
    <source>
        <dbReference type="ARBA" id="ARBA00022490"/>
    </source>
</evidence>
<evidence type="ECO:0000256" key="5">
    <source>
        <dbReference type="ARBA" id="ARBA00022927"/>
    </source>
</evidence>
<dbReference type="Gene3D" id="1.10.10.10">
    <property type="entry name" value="Winged helix-like DNA-binding domain superfamily/Winged helix DNA-binding domain"/>
    <property type="match status" value="2"/>
</dbReference>
<keyword evidence="3 6" id="KW-0813">Transport</keyword>
<organism evidence="8 9">
    <name type="scientific">Mesorhabditis spiculigera</name>
    <dbReference type="NCBI Taxonomy" id="96644"/>
    <lineage>
        <taxon>Eukaryota</taxon>
        <taxon>Metazoa</taxon>
        <taxon>Ecdysozoa</taxon>
        <taxon>Nematoda</taxon>
        <taxon>Chromadorea</taxon>
        <taxon>Rhabditida</taxon>
        <taxon>Rhabditina</taxon>
        <taxon>Rhabditomorpha</taxon>
        <taxon>Rhabditoidea</taxon>
        <taxon>Rhabditidae</taxon>
        <taxon>Mesorhabditinae</taxon>
        <taxon>Mesorhabditis</taxon>
    </lineage>
</organism>
<dbReference type="Gene3D" id="6.10.140.260">
    <property type="match status" value="1"/>
</dbReference>
<comment type="similarity">
    <text evidence="1 6">Belongs to the VPS36 family.</text>
</comment>
<keyword evidence="6" id="KW-0967">Endosome</keyword>
<dbReference type="EMBL" id="CATQJA010002663">
    <property type="protein sequence ID" value="CAJ0581291.1"/>
    <property type="molecule type" value="Genomic_DNA"/>
</dbReference>
<dbReference type="InterPro" id="IPR036390">
    <property type="entry name" value="WH_DNA-bd_sf"/>
</dbReference>
<keyword evidence="4 6" id="KW-0963">Cytoplasm</keyword>
<dbReference type="GO" id="GO:0043328">
    <property type="term" value="P:protein transport to vacuole involved in ubiquitin-dependent protein catabolic process via the multivesicular body sorting pathway"/>
    <property type="evidence" value="ECO:0007669"/>
    <property type="project" value="UniProtKB-UniRule"/>
</dbReference>
<comment type="caution">
    <text evidence="8">The sequence shown here is derived from an EMBL/GenBank/DDBJ whole genome shotgun (WGS) entry which is preliminary data.</text>
</comment>
<dbReference type="GO" id="GO:0043130">
    <property type="term" value="F:ubiquitin binding"/>
    <property type="evidence" value="ECO:0007669"/>
    <property type="project" value="UniProtKB-UniRule"/>
</dbReference>
<accession>A0AA36D5V5</accession>
<evidence type="ECO:0000313" key="8">
    <source>
        <dbReference type="EMBL" id="CAJ0581291.1"/>
    </source>
</evidence>
<proteinExistence type="inferred from homology"/>
<evidence type="ECO:0000256" key="3">
    <source>
        <dbReference type="ARBA" id="ARBA00022448"/>
    </source>
</evidence>
<comment type="subunit">
    <text evidence="6">Component of the endosomal sorting complex required for transport II (ESCRT-II).</text>
</comment>